<protein>
    <submittedName>
        <fullName evidence="1">Uncharacterized protein</fullName>
    </submittedName>
</protein>
<organism evidence="1">
    <name type="scientific">Iridovirus Liz-CrIV</name>
    <dbReference type="NCBI Taxonomy" id="2594309"/>
    <lineage>
        <taxon>Viruses</taxon>
        <taxon>Varidnaviria</taxon>
        <taxon>Bamfordvirae</taxon>
        <taxon>Nucleocytoviricota</taxon>
        <taxon>Megaviricetes</taxon>
        <taxon>Pimascovirales</taxon>
        <taxon>Pimascovirales incertae sedis</taxon>
        <taxon>Iridoviridae</taxon>
    </lineage>
</organism>
<sequence length="417" mass="43925">MATLIPSFKKDNPFESINDNELIGLTFNDQDGPSNNILWSSSKIVNLIPKGQFQAKQPNAVSGNFAKFGDENNSGQTIDSGILLDDNADPSSSVIWSSEKIAKIPLPPFQLKQPDAISGNISIFGSDVNLGQVIDSGYSINDSLPPSSQVIWSSNQVQSQLLAVSQAKQPNANAGNLAIFGNGVNNGQAIDSGYSINDLSAPSSNVLYSSSKISQIFQPQVSFLSGVSPTSTVNPSSNILYVGVDGSSYVWNGSVYNNVFVKSYSKFSSQSPLSVPPGSNIPIPFPIVESSGQSSKGSISISPSGVVTITSLSQASSLYKAKFSGQGLNSGGASIQVSFNFVDQSNQQLGNSSSAFSVSVGGLAINSQCYLEQYFQVPPLGQLSFSVNIVTKSSDPPVILGNVGQIDNPYLIVEQVY</sequence>
<evidence type="ECO:0000313" key="1">
    <source>
        <dbReference type="EMBL" id="QEA08307.1"/>
    </source>
</evidence>
<accession>A0A5B8RMR5</accession>
<reference evidence="1" key="1">
    <citation type="journal article" date="2019" name="Viruses">
        <title>Detection and Characterization of Invertebrate Iridoviruses Found in Reptiles and Prey Insects in Europe over the Past Two Decades.</title>
        <authorList>
            <person name="Papp T."/>
            <person name="Marschang R.E."/>
        </authorList>
    </citation>
    <scope>NUCLEOTIDE SEQUENCE</scope>
    <source>
        <strain evidence="1">Liz-CrIV</strain>
    </source>
</reference>
<name>A0A5B8RMR5_9VIRU</name>
<dbReference type="EMBL" id="MN081869">
    <property type="protein sequence ID" value="QEA08307.1"/>
    <property type="molecule type" value="Genomic_DNA"/>
</dbReference>
<proteinExistence type="predicted"/>